<dbReference type="AlphaFoldDB" id="A0A9Q0LVF6"/>
<evidence type="ECO:0000313" key="2">
    <source>
        <dbReference type="EMBL" id="KAJ5078020.1"/>
    </source>
</evidence>
<dbReference type="EMBL" id="JAPDFW010000055">
    <property type="protein sequence ID" value="KAJ5078020.1"/>
    <property type="molecule type" value="Genomic_DNA"/>
</dbReference>
<sequence>MSSLINQSFTIHYEDEVGHEVNSFTIQVLDNLIIYYQGEIVSNGKQTDISSPSNYGELEFEFIMAKPNTEDDSIIKFNLSLNSNSGYSTIKTMNFYVNNSNLKIGKEEGNLTEDSLSPINLTFSDSYSGNLNTSWQIVWIGDNTSGSTIQFEGQYLYLGAVITSGNGTPINNASPVEIYIQPKQHYTDVLELGFMIQNGIENLNQSLLFNITENSKHHSFSTGVKYETMRFNHFFLISILILFLVNPFFIF</sequence>
<organism evidence="2 3">
    <name type="scientific">Anaeramoeba ignava</name>
    <name type="common">Anaerobic marine amoeba</name>
    <dbReference type="NCBI Taxonomy" id="1746090"/>
    <lineage>
        <taxon>Eukaryota</taxon>
        <taxon>Metamonada</taxon>
        <taxon>Anaeramoebidae</taxon>
        <taxon>Anaeramoeba</taxon>
    </lineage>
</organism>
<evidence type="ECO:0000313" key="3">
    <source>
        <dbReference type="Proteomes" id="UP001149090"/>
    </source>
</evidence>
<feature type="transmembrane region" description="Helical" evidence="1">
    <location>
        <begin position="231"/>
        <end position="250"/>
    </location>
</feature>
<keyword evidence="1" id="KW-1133">Transmembrane helix</keyword>
<accession>A0A9Q0LVF6</accession>
<gene>
    <name evidence="2" type="ORF">M0811_05277</name>
</gene>
<dbReference type="Proteomes" id="UP001149090">
    <property type="component" value="Unassembled WGS sequence"/>
</dbReference>
<name>A0A9Q0LVF6_ANAIG</name>
<keyword evidence="1" id="KW-0472">Membrane</keyword>
<evidence type="ECO:0000256" key="1">
    <source>
        <dbReference type="SAM" id="Phobius"/>
    </source>
</evidence>
<keyword evidence="1" id="KW-0812">Transmembrane</keyword>
<comment type="caution">
    <text evidence="2">The sequence shown here is derived from an EMBL/GenBank/DDBJ whole genome shotgun (WGS) entry which is preliminary data.</text>
</comment>
<keyword evidence="3" id="KW-1185">Reference proteome</keyword>
<reference evidence="2" key="1">
    <citation type="submission" date="2022-10" db="EMBL/GenBank/DDBJ databases">
        <title>Novel sulphate-reducing endosymbionts in the free-living metamonad Anaeramoeba.</title>
        <authorList>
            <person name="Jerlstrom-Hultqvist J."/>
            <person name="Cepicka I."/>
            <person name="Gallot-Lavallee L."/>
            <person name="Salas-Leiva D."/>
            <person name="Curtis B.A."/>
            <person name="Zahonova K."/>
            <person name="Pipaliya S."/>
            <person name="Dacks J."/>
            <person name="Roger A.J."/>
        </authorList>
    </citation>
    <scope>NUCLEOTIDE SEQUENCE</scope>
    <source>
        <strain evidence="2">BMAN</strain>
    </source>
</reference>
<protein>
    <submittedName>
        <fullName evidence="2">Uncharacterized protein</fullName>
    </submittedName>
</protein>
<proteinExistence type="predicted"/>